<sequence>IEAQENKLTILSNQASSQKTELRLLEEQLANADARLAESKADANAYRIAAESARSSTTAIETKLKQKEHDLEAIRIELQSRQLPRTGTTADVETTALLQSKILEQESAIESLKSKILELEKSSDNIVERYKGGKLTNPEKDLVGVITAGIVQEKNRMINNLKGELKRKENELETNKAATASLKDSLAKQIKQTGELKVQLESNQIKDPAGWNSFNHKQMAISSSPLSDAAWHAPDHDPPALQLTERTAQIKGNECLQQYDSAQPTKSKTQQHRTLVPVRVESGNMVDEIQDFEEPGTPHDIGSTNRKRVTFNTEPTDDEEQEDHGHETKRKTRSRKDNKATRESNGPKHPSNKTDGSSIGTKGKTAKRRKV</sequence>
<comment type="caution">
    <text evidence="3">The sequence shown here is derived from an EMBL/GenBank/DDBJ whole genome shotgun (WGS) entry which is preliminary data.</text>
</comment>
<dbReference type="Proteomes" id="UP000663846">
    <property type="component" value="Unassembled WGS sequence"/>
</dbReference>
<evidence type="ECO:0000313" key="4">
    <source>
        <dbReference type="Proteomes" id="UP000663846"/>
    </source>
</evidence>
<feature type="coiled-coil region" evidence="1">
    <location>
        <begin position="102"/>
        <end position="178"/>
    </location>
</feature>
<accession>A0A8H3GUF1</accession>
<dbReference type="EMBL" id="CAJMWS010000868">
    <property type="protein sequence ID" value="CAE6466787.1"/>
    <property type="molecule type" value="Genomic_DNA"/>
</dbReference>
<keyword evidence="1" id="KW-0175">Coiled coil</keyword>
<feature type="coiled-coil region" evidence="1">
    <location>
        <begin position="1"/>
        <end position="42"/>
    </location>
</feature>
<dbReference type="AlphaFoldDB" id="A0A8H3GUF1"/>
<protein>
    <submittedName>
        <fullName evidence="3">Uncharacterized protein</fullName>
    </submittedName>
</protein>
<evidence type="ECO:0000313" key="3">
    <source>
        <dbReference type="EMBL" id="CAE6466787.1"/>
    </source>
</evidence>
<feature type="compositionally biased region" description="Basic and acidic residues" evidence="2">
    <location>
        <begin position="335"/>
        <end position="346"/>
    </location>
</feature>
<proteinExistence type="predicted"/>
<feature type="non-terminal residue" evidence="3">
    <location>
        <position position="371"/>
    </location>
</feature>
<feature type="region of interest" description="Disordered" evidence="2">
    <location>
        <begin position="260"/>
        <end position="371"/>
    </location>
</feature>
<organism evidence="3 4">
    <name type="scientific">Rhizoctonia solani</name>
    <dbReference type="NCBI Taxonomy" id="456999"/>
    <lineage>
        <taxon>Eukaryota</taxon>
        <taxon>Fungi</taxon>
        <taxon>Dikarya</taxon>
        <taxon>Basidiomycota</taxon>
        <taxon>Agaricomycotina</taxon>
        <taxon>Agaricomycetes</taxon>
        <taxon>Cantharellales</taxon>
        <taxon>Ceratobasidiaceae</taxon>
        <taxon>Rhizoctonia</taxon>
    </lineage>
</organism>
<evidence type="ECO:0000256" key="1">
    <source>
        <dbReference type="SAM" id="Coils"/>
    </source>
</evidence>
<reference evidence="3" key="1">
    <citation type="submission" date="2021-01" db="EMBL/GenBank/DDBJ databases">
        <authorList>
            <person name="Kaushik A."/>
        </authorList>
    </citation>
    <scope>NUCLEOTIDE SEQUENCE</scope>
    <source>
        <strain evidence="3">AG1-1C</strain>
    </source>
</reference>
<evidence type="ECO:0000256" key="2">
    <source>
        <dbReference type="SAM" id="MobiDB-lite"/>
    </source>
</evidence>
<gene>
    <name evidence="3" type="ORF">RDB_LOCUS168572</name>
</gene>
<name>A0A8H3GUF1_9AGAM</name>